<reference evidence="1" key="1">
    <citation type="submission" date="2019-11" db="EMBL/GenBank/DDBJ databases">
        <authorList>
            <person name="Feng L."/>
        </authorList>
    </citation>
    <scope>NUCLEOTIDE SEQUENCE</scope>
    <source>
        <strain evidence="1">CnexileLFYP112</strain>
    </source>
</reference>
<proteinExistence type="predicted"/>
<evidence type="ECO:0000313" key="1">
    <source>
        <dbReference type="EMBL" id="VYT15796.1"/>
    </source>
</evidence>
<accession>A0A6N2UKK6</accession>
<organism evidence="1">
    <name type="scientific">[Clostridium] nexile</name>
    <dbReference type="NCBI Taxonomy" id="29361"/>
    <lineage>
        <taxon>Bacteria</taxon>
        <taxon>Bacillati</taxon>
        <taxon>Bacillota</taxon>
        <taxon>Clostridia</taxon>
        <taxon>Lachnospirales</taxon>
        <taxon>Lachnospiraceae</taxon>
        <taxon>Tyzzerella</taxon>
    </lineage>
</organism>
<dbReference type="AlphaFoldDB" id="A0A6N2UKK6"/>
<evidence type="ECO:0008006" key="2">
    <source>
        <dbReference type="Google" id="ProtNLM"/>
    </source>
</evidence>
<name>A0A6N2UKK6_9FIRM</name>
<sequence length="584" mass="69260">MLKDCLEVFAEELKRTEEKTGDGERLILDSYIPADGVYIVVGQSGEIRSCAIKLNKKSRILEQTPNDNDLLRKIRFYDYHSRLVSMDKPQDPKKVIHSNNYLAFWVKQESLENGKLDEAAIDRYFDVLRNPREKYKKPQDRKMYDYIAEQIGDIDQERLEKNRTWIKENVFRLEELNILLSGKNYLKIFFEGDEELYIKEEQRYVMTKIFNKNDYNLELEEKILGLPNDNLGLNSKKPYMENKTRRVPVSYLITPEEAVLQRKFFDYLMNKANAGETDLYFDTTKKRITAQKKGEMFSSDFTGYFLQVQKGKEVEIHHQDTIVDYKYHLIKPFRYQNVLGLEDKEERYKEYRNKTELQSVINEVLFSSWLVGNYFTEEEKLSVDGELKRNLVWSREAIFAWLYKGLDVNMDRVLHKVCMNMIKNSVRNGFTMKMGQQFNLMCSLEEYFKGGCGMAEKYADIQSKLRNKINQSGDCEIETDEEYFYAVGQLVFYFISLSKAKEKMHSLANPFLIATDNTVIRKKLKQYFMKYNYQLKFNGYKFNRMYRMVDAYVLKNKVQQEYLFGGYIGNNLIYESNKVAKEEA</sequence>
<dbReference type="EMBL" id="CACRTG010000016">
    <property type="protein sequence ID" value="VYT15796.1"/>
    <property type="molecule type" value="Genomic_DNA"/>
</dbReference>
<protein>
    <recommendedName>
        <fullName evidence="2">Type I-B CRISPR-associated protein Cas8b/Csh1</fullName>
    </recommendedName>
</protein>
<gene>
    <name evidence="1" type="ORF">CNLFYP112_02036</name>
</gene>